<evidence type="ECO:0000313" key="2">
    <source>
        <dbReference type="Proteomes" id="UP000230886"/>
    </source>
</evidence>
<organism evidence="1 2">
    <name type="scientific">Rhodococcus qingshengii</name>
    <dbReference type="NCBI Taxonomy" id="334542"/>
    <lineage>
        <taxon>Bacteria</taxon>
        <taxon>Bacillati</taxon>
        <taxon>Actinomycetota</taxon>
        <taxon>Actinomycetes</taxon>
        <taxon>Mycobacteriales</taxon>
        <taxon>Nocardiaceae</taxon>
        <taxon>Rhodococcus</taxon>
        <taxon>Rhodococcus erythropolis group</taxon>
    </lineage>
</organism>
<dbReference type="CDD" id="cd06587">
    <property type="entry name" value="VOC"/>
    <property type="match status" value="1"/>
</dbReference>
<dbReference type="EMBL" id="NOVD01000072">
    <property type="protein sequence ID" value="PCK22374.1"/>
    <property type="molecule type" value="Genomic_DNA"/>
</dbReference>
<evidence type="ECO:0000313" key="1">
    <source>
        <dbReference type="EMBL" id="PCK22374.1"/>
    </source>
</evidence>
<accession>A0A2A5IYF4</accession>
<dbReference type="Gene3D" id="3.10.180.10">
    <property type="entry name" value="2,3-Dihydroxybiphenyl 1,2-Dioxygenase, domain 1"/>
    <property type="match status" value="1"/>
</dbReference>
<dbReference type="InterPro" id="IPR029068">
    <property type="entry name" value="Glyas_Bleomycin-R_OHBP_Dase"/>
</dbReference>
<sequence>MCAAAKVASSVMQVANLDRSVSYYCDVFSCRVALREREAALLLTPDDFQIYMYVQQGASRRNMSNIGVHYVMWSADTEEELARISERLRAYDASTFTQVVGGVTFVDGCDPDGIRVIVAYPGPEKLPRELIAQRFHG</sequence>
<dbReference type="Pfam" id="PF00903">
    <property type="entry name" value="Glyoxalase"/>
    <property type="match status" value="1"/>
</dbReference>
<proteinExistence type="predicted"/>
<gene>
    <name evidence="1" type="ORF">CHR55_32450</name>
</gene>
<dbReference type="SUPFAM" id="SSF54593">
    <property type="entry name" value="Glyoxalase/Bleomycin resistance protein/Dihydroxybiphenyl dioxygenase"/>
    <property type="match status" value="1"/>
</dbReference>
<dbReference type="AlphaFoldDB" id="A0A069J6L1"/>
<dbReference type="PROSITE" id="PS51819">
    <property type="entry name" value="VOC"/>
    <property type="match status" value="1"/>
</dbReference>
<reference evidence="1 2" key="1">
    <citation type="submission" date="2017-07" db="EMBL/GenBank/DDBJ databases">
        <title>Draft sequence of Rhodococcus enclensis 23b-28.</title>
        <authorList>
            <person name="Besaury L."/>
            <person name="Sancelme M."/>
            <person name="Amato P."/>
            <person name="Lallement A."/>
            <person name="Delort A.-M."/>
        </authorList>
    </citation>
    <scope>NUCLEOTIDE SEQUENCE [LARGE SCALE GENOMIC DNA]</scope>
    <source>
        <strain evidence="1 2">23b-28</strain>
    </source>
</reference>
<dbReference type="InterPro" id="IPR037523">
    <property type="entry name" value="VOC_core"/>
</dbReference>
<dbReference type="InterPro" id="IPR004360">
    <property type="entry name" value="Glyas_Fos-R_dOase_dom"/>
</dbReference>
<dbReference type="Proteomes" id="UP000230886">
    <property type="component" value="Unassembled WGS sequence"/>
</dbReference>
<dbReference type="RefSeq" id="WP_024488095.1">
    <property type="nucleotide sequence ID" value="NZ_CP092103.1"/>
</dbReference>
<accession>A0A069J6L1</accession>
<name>A0A069J6L1_RHOSG</name>
<comment type="caution">
    <text evidence="1">The sequence shown here is derived from an EMBL/GenBank/DDBJ whole genome shotgun (WGS) entry which is preliminary data.</text>
</comment>
<protein>
    <submittedName>
        <fullName evidence="1">VOC family protein</fullName>
    </submittedName>
</protein>